<name>A0A6H1U8L1_9FLOR</name>
<keyword evidence="13 16" id="KW-0496">Mitochondrion</keyword>
<evidence type="ECO:0000256" key="17">
    <source>
        <dbReference type="SAM" id="SignalP"/>
    </source>
</evidence>
<evidence type="ECO:0000256" key="16">
    <source>
        <dbReference type="RuleBase" id="RU003404"/>
    </source>
</evidence>
<dbReference type="EMBL" id="MT193839">
    <property type="protein sequence ID" value="QIZ74786.1"/>
    <property type="molecule type" value="Genomic_DNA"/>
</dbReference>
<evidence type="ECO:0000259" key="20">
    <source>
        <dbReference type="Pfam" id="PF06455"/>
    </source>
</evidence>
<dbReference type="InterPro" id="IPR010934">
    <property type="entry name" value="NADH_DH_su5_C"/>
</dbReference>
<evidence type="ECO:0000256" key="13">
    <source>
        <dbReference type="ARBA" id="ARBA00023128"/>
    </source>
</evidence>
<dbReference type="GO" id="GO:0005743">
    <property type="term" value="C:mitochondrial inner membrane"/>
    <property type="evidence" value="ECO:0007669"/>
    <property type="project" value="UniProtKB-SubCell"/>
</dbReference>
<feature type="transmembrane region" description="Helical" evidence="16">
    <location>
        <begin position="253"/>
        <end position="273"/>
    </location>
</feature>
<dbReference type="InterPro" id="IPR001750">
    <property type="entry name" value="ND/Mrp_TM"/>
</dbReference>
<feature type="domain" description="NADH:quinone oxidoreductase/Mrp antiporter transmembrane" evidence="18">
    <location>
        <begin position="130"/>
        <end position="418"/>
    </location>
</feature>
<feature type="transmembrane region" description="Helical" evidence="16">
    <location>
        <begin position="343"/>
        <end position="360"/>
    </location>
</feature>
<feature type="transmembrane region" description="Helical" evidence="16">
    <location>
        <begin position="568"/>
        <end position="587"/>
    </location>
</feature>
<keyword evidence="17" id="KW-0732">Signal</keyword>
<dbReference type="Gene3D" id="1.20.5.2700">
    <property type="match status" value="1"/>
</dbReference>
<feature type="transmembrane region" description="Helical" evidence="16">
    <location>
        <begin position="167"/>
        <end position="189"/>
    </location>
</feature>
<feature type="chain" id="PRO_5026263277" description="NADH-ubiquinone oxidoreductase chain 5" evidence="17">
    <location>
        <begin position="18"/>
        <end position="664"/>
    </location>
</feature>
<feature type="transmembrane region" description="Helical" evidence="16">
    <location>
        <begin position="113"/>
        <end position="130"/>
    </location>
</feature>
<evidence type="ECO:0000256" key="14">
    <source>
        <dbReference type="ARBA" id="ARBA00023136"/>
    </source>
</evidence>
<dbReference type="PRINTS" id="PR01434">
    <property type="entry name" value="NADHDHGNASE5"/>
</dbReference>
<evidence type="ECO:0000259" key="19">
    <source>
        <dbReference type="Pfam" id="PF00662"/>
    </source>
</evidence>
<evidence type="ECO:0000256" key="4">
    <source>
        <dbReference type="ARBA" id="ARBA00022448"/>
    </source>
</evidence>
<keyword evidence="9" id="KW-0249">Electron transport</keyword>
<dbReference type="Pfam" id="PF00361">
    <property type="entry name" value="Proton_antipo_M"/>
    <property type="match status" value="1"/>
</dbReference>
<keyword evidence="14 16" id="KW-0472">Membrane</keyword>
<gene>
    <name evidence="21" type="primary">nad5</name>
</gene>
<dbReference type="NCBIfam" id="NF005141">
    <property type="entry name" value="PRK06590.1"/>
    <property type="match status" value="1"/>
</dbReference>
<keyword evidence="11 16" id="KW-0520">NAD</keyword>
<evidence type="ECO:0000256" key="9">
    <source>
        <dbReference type="ARBA" id="ARBA00022982"/>
    </source>
</evidence>
<evidence type="ECO:0000256" key="7">
    <source>
        <dbReference type="ARBA" id="ARBA00022792"/>
    </source>
</evidence>
<dbReference type="InterPro" id="IPR018393">
    <property type="entry name" value="NADHpl_OxRdtase_5_subgr"/>
</dbReference>
<keyword evidence="10 16" id="KW-1133">Transmembrane helix</keyword>
<evidence type="ECO:0000256" key="10">
    <source>
        <dbReference type="ARBA" id="ARBA00022989"/>
    </source>
</evidence>
<dbReference type="InterPro" id="IPR003945">
    <property type="entry name" value="NU5C-like"/>
</dbReference>
<proteinExistence type="inferred from homology"/>
<evidence type="ECO:0000256" key="8">
    <source>
        <dbReference type="ARBA" id="ARBA00022967"/>
    </source>
</evidence>
<dbReference type="GO" id="GO:0003954">
    <property type="term" value="F:NADH dehydrogenase activity"/>
    <property type="evidence" value="ECO:0007669"/>
    <property type="project" value="TreeGrafter"/>
</dbReference>
<dbReference type="AlphaFoldDB" id="A0A6H1U8L1"/>
<feature type="transmembrane region" description="Helical" evidence="16">
    <location>
        <begin position="60"/>
        <end position="77"/>
    </location>
</feature>
<feature type="transmembrane region" description="Helical" evidence="16">
    <location>
        <begin position="622"/>
        <end position="641"/>
    </location>
</feature>
<geneLocation type="mitochondrion" evidence="21"/>
<feature type="domain" description="NADH-Ubiquinone oxidoreductase (complex I) chain 5 N-terminal" evidence="19">
    <location>
        <begin position="64"/>
        <end position="114"/>
    </location>
</feature>
<keyword evidence="5" id="KW-0679">Respiratory chain</keyword>
<keyword evidence="7" id="KW-0999">Mitochondrion inner membrane</keyword>
<evidence type="ECO:0000313" key="21">
    <source>
        <dbReference type="EMBL" id="QIZ74786.1"/>
    </source>
</evidence>
<dbReference type="RefSeq" id="YP_009774169.1">
    <property type="nucleotide sequence ID" value="NC_047435.1"/>
</dbReference>
<dbReference type="InterPro" id="IPR001516">
    <property type="entry name" value="Proton_antipo_N"/>
</dbReference>
<feature type="transmembrane region" description="Helical" evidence="16">
    <location>
        <begin position="466"/>
        <end position="487"/>
    </location>
</feature>
<feature type="transmembrane region" description="Helical" evidence="16">
    <location>
        <begin position="420"/>
        <end position="445"/>
    </location>
</feature>
<dbReference type="GO" id="GO:0015990">
    <property type="term" value="P:electron transport coupled proton transport"/>
    <property type="evidence" value="ECO:0007669"/>
    <property type="project" value="TreeGrafter"/>
</dbReference>
<feature type="transmembrane region" description="Helical" evidence="16">
    <location>
        <begin position="29"/>
        <end position="48"/>
    </location>
</feature>
<organism evidence="21">
    <name type="scientific">Caulacanthus okamurae</name>
    <dbReference type="NCBI Taxonomy" id="152008"/>
    <lineage>
        <taxon>Eukaryota</taxon>
        <taxon>Rhodophyta</taxon>
        <taxon>Florideophyceae</taxon>
        <taxon>Rhodymeniophycidae</taxon>
        <taxon>Gigartinales</taxon>
        <taxon>Caulacanthaceae</taxon>
        <taxon>Caulacanthus</taxon>
    </lineage>
</organism>
<keyword evidence="4 16" id="KW-0813">Transport</keyword>
<comment type="similarity">
    <text evidence="16">Belongs to the complex I subunit 5 family.</text>
</comment>
<feature type="transmembrane region" description="Helical" evidence="16">
    <location>
        <begin position="136"/>
        <end position="155"/>
    </location>
</feature>
<dbReference type="PANTHER" id="PTHR42829:SF2">
    <property type="entry name" value="NADH-UBIQUINONE OXIDOREDUCTASE CHAIN 5"/>
    <property type="match status" value="1"/>
</dbReference>
<dbReference type="Pfam" id="PF06455">
    <property type="entry name" value="NADH5_C"/>
    <property type="match status" value="1"/>
</dbReference>
<feature type="transmembrane region" description="Helical" evidence="16">
    <location>
        <begin position="524"/>
        <end position="547"/>
    </location>
</feature>
<comment type="catalytic activity">
    <reaction evidence="15 16">
        <text>a ubiquinone + NADH + 5 H(+)(in) = a ubiquinol + NAD(+) + 4 H(+)(out)</text>
        <dbReference type="Rhea" id="RHEA:29091"/>
        <dbReference type="Rhea" id="RHEA-COMP:9565"/>
        <dbReference type="Rhea" id="RHEA-COMP:9566"/>
        <dbReference type="ChEBI" id="CHEBI:15378"/>
        <dbReference type="ChEBI" id="CHEBI:16389"/>
        <dbReference type="ChEBI" id="CHEBI:17976"/>
        <dbReference type="ChEBI" id="CHEBI:57540"/>
        <dbReference type="ChEBI" id="CHEBI:57945"/>
        <dbReference type="EC" id="7.1.1.2"/>
    </reaction>
</comment>
<evidence type="ECO:0000256" key="2">
    <source>
        <dbReference type="ARBA" id="ARBA00012944"/>
    </source>
</evidence>
<reference evidence="21" key="1">
    <citation type="submission" date="2020-03" db="EMBL/GenBank/DDBJ databases">
        <title>Complete organellar genome analysis of the invasive marine red alga Caulacanthus okamurae (Caulacanthaceae, Rhodophyta) from Moss Landing, California, USA.</title>
        <authorList>
            <person name="Hughey J.R."/>
        </authorList>
    </citation>
    <scope>NUCLEOTIDE SEQUENCE</scope>
</reference>
<comment type="function">
    <text evidence="16">Core subunit of the mitochondrial membrane respiratory chain NADH dehydrogenase (Complex I) which catalyzes electron transfer from NADH through the respiratory chain, using ubiquinone as an electron acceptor. Essential for the catalytic activity and assembly of complex I.</text>
</comment>
<feature type="transmembrane region" description="Helical" evidence="16">
    <location>
        <begin position="311"/>
        <end position="337"/>
    </location>
</feature>
<dbReference type="EC" id="7.1.1.2" evidence="2 16"/>
<feature type="transmembrane region" description="Helical" evidence="16">
    <location>
        <begin position="372"/>
        <end position="400"/>
    </location>
</feature>
<evidence type="ECO:0000256" key="1">
    <source>
        <dbReference type="ARBA" id="ARBA00004448"/>
    </source>
</evidence>
<evidence type="ECO:0000256" key="12">
    <source>
        <dbReference type="ARBA" id="ARBA00023075"/>
    </source>
</evidence>
<feature type="transmembrane region" description="Helical" evidence="16">
    <location>
        <begin position="647"/>
        <end position="663"/>
    </location>
</feature>
<dbReference type="Pfam" id="PF00662">
    <property type="entry name" value="Proton_antipo_N"/>
    <property type="match status" value="1"/>
</dbReference>
<accession>A0A6H1U8L1</accession>
<dbReference type="PANTHER" id="PTHR42829">
    <property type="entry name" value="NADH-UBIQUINONE OXIDOREDUCTASE CHAIN 5"/>
    <property type="match status" value="1"/>
</dbReference>
<keyword evidence="8" id="KW-1278">Translocase</keyword>
<feature type="domain" description="NADH dehydrogenase subunit 5 C-terminal" evidence="20">
    <location>
        <begin position="517"/>
        <end position="637"/>
    </location>
</feature>
<dbReference type="GO" id="GO:0042773">
    <property type="term" value="P:ATP synthesis coupled electron transport"/>
    <property type="evidence" value="ECO:0007669"/>
    <property type="project" value="InterPro"/>
</dbReference>
<evidence type="ECO:0000256" key="5">
    <source>
        <dbReference type="ARBA" id="ARBA00022660"/>
    </source>
</evidence>
<feature type="transmembrane region" description="Helical" evidence="16">
    <location>
        <begin position="83"/>
        <end position="101"/>
    </location>
</feature>
<evidence type="ECO:0000256" key="15">
    <source>
        <dbReference type="ARBA" id="ARBA00049551"/>
    </source>
</evidence>
<evidence type="ECO:0000256" key="6">
    <source>
        <dbReference type="ARBA" id="ARBA00022692"/>
    </source>
</evidence>
<comment type="subcellular location">
    <subcellularLocation>
        <location evidence="1">Mitochondrion inner membrane</location>
        <topology evidence="1">Multi-pass membrane protein</topology>
    </subcellularLocation>
</comment>
<dbReference type="NCBIfam" id="TIGR01974">
    <property type="entry name" value="NDH_I_L"/>
    <property type="match status" value="1"/>
</dbReference>
<sequence>MFLLIVILPLLGSLISGFGGRWLGSKGSSIYATACVAFSSLLSLCAFYEIGLAGTSCHLTLNYWLTSSTLVVNWGFLFDSITVVMLIVITSISSLVHLYSIQYMNSDPHRPRFMAYLEIFTFFMLILVTADNLLQMFLGWEGVGLASYLLINFWFTRLAANQSAIKALIVNRVGDFGLTLGILTTFWIFQSVDYSVICSMAPLFENYFFQFMSIKVHGFSLLGLFLFIGAMGKSAQLGLHTWLPDAMEGPTPVSALIHAATMVTAGVFLIIRFSPILEFSPLILFLLVTTGSLTAFFAGMTGIFQNDLKKVIAYSTCSQLGYMVFSCGLSCYDVSLFHLANHAFFKALLFLSAGSVIHGLNNEQDMRRMGSLMNFLPLTYSLMLIGSLALLGMPFLTGFYSKDFILELTQSSSNINLKNLHISFASWLGNISVFFTSFYSCRLIYLTFLNNSNSSRALYNKLHDSSVLMAFPLIMLALGSLFFGFMFKDLFIGIGTDFWKGSIFVLPNHNFFIEAEWLPVMTKWLPFSLSILGIFLASLVNLVPFYLKGLKFSSFFVFLINKKWFWDVLYSKMLILPLLNFGYKVSYKTLDRGFIELAGPFGLSKLIFTWSKMVSQIQNGQITHYVFFIILGLCAFMASTIEIYWEPSIYFHLITIFFIYFFFI</sequence>
<dbReference type="GeneID" id="54615807"/>
<feature type="transmembrane region" description="Helical" evidence="16">
    <location>
        <begin position="209"/>
        <end position="232"/>
    </location>
</feature>
<protein>
    <recommendedName>
        <fullName evidence="3 16">NADH-ubiquinone oxidoreductase chain 5</fullName>
        <ecNumber evidence="2 16">7.1.1.2</ecNumber>
    </recommendedName>
</protein>
<feature type="transmembrane region" description="Helical" evidence="16">
    <location>
        <begin position="279"/>
        <end position="299"/>
    </location>
</feature>
<evidence type="ECO:0000256" key="3">
    <source>
        <dbReference type="ARBA" id="ARBA00021096"/>
    </source>
</evidence>
<keyword evidence="6 16" id="KW-0812">Transmembrane</keyword>
<dbReference type="PRINTS" id="PR01435">
    <property type="entry name" value="NPOXDRDTASE5"/>
</dbReference>
<feature type="signal peptide" evidence="17">
    <location>
        <begin position="1"/>
        <end position="17"/>
    </location>
</feature>
<evidence type="ECO:0000256" key="11">
    <source>
        <dbReference type="ARBA" id="ARBA00023027"/>
    </source>
</evidence>
<keyword evidence="12 16" id="KW-0830">Ubiquinone</keyword>
<evidence type="ECO:0000259" key="18">
    <source>
        <dbReference type="Pfam" id="PF00361"/>
    </source>
</evidence>
<dbReference type="GO" id="GO:0008137">
    <property type="term" value="F:NADH dehydrogenase (ubiquinone) activity"/>
    <property type="evidence" value="ECO:0007669"/>
    <property type="project" value="UniProtKB-EC"/>
</dbReference>